<feature type="transmembrane region" description="Helical" evidence="2">
    <location>
        <begin position="452"/>
        <end position="473"/>
    </location>
</feature>
<dbReference type="Proteomes" id="UP000662857">
    <property type="component" value="Chromosome"/>
</dbReference>
<dbReference type="AlphaFoldDB" id="A0A895YBQ9"/>
<accession>A0A895YBQ9</accession>
<feature type="transmembrane region" description="Helical" evidence="2">
    <location>
        <begin position="416"/>
        <end position="440"/>
    </location>
</feature>
<keyword evidence="2" id="KW-0472">Membrane</keyword>
<feature type="transmembrane region" description="Helical" evidence="2">
    <location>
        <begin position="215"/>
        <end position="234"/>
    </location>
</feature>
<sequence>MSTAADTRPRAHRVDPPQRGGQQTLAGTGALIRFILRRDRIKLPAWLLGITVMLAYYTALLPTVYEGDEEMQSLASFMTGPVGALISGPGYGADQLNLERLIVGVYGIYFLLLAALMNMLLVSRHTRVDEQHGRTELLRATVVGRHAPLTAVLTVAVAANALLALLLTGVMVGNDFDAGQSLLFGAGVGAAGLLFAGVTALTVQITEYSRAATGLAGAVLGVAWVIRAAGDMLAQHGSALSWFSPLAWVQQTRPYVDGRWWPLLLVVGLTAVVTAVAYALASRRDVGAGLLAARRGSPSAAAWLASPLAFAFRLHRASLIGWGIALGLAGLLWGWITEPMIDTYEGMGDDILAIFGGDASNIIDGYLSVMALVTALLVGVFVILGVQTLRVEETKGRAEPVLATAISRWSWAGSHLVVLALGVIGLLLLAGITTGIGAAASLGDAGYAWEVTLAHLAHTPAVLLLLGIAALLFGAVPKAIGAVWAVLGYGMLIGFFGPLMDPPQWAYDISPFEHVARAPLDDLTVSPILALTGVAVVLLAAGLAGFRRRDLETK</sequence>
<feature type="transmembrane region" description="Helical" evidence="2">
    <location>
        <begin position="319"/>
        <end position="336"/>
    </location>
</feature>
<feature type="transmembrane region" description="Helical" evidence="2">
    <location>
        <begin position="260"/>
        <end position="281"/>
    </location>
</feature>
<evidence type="ECO:0000313" key="3">
    <source>
        <dbReference type="EMBL" id="QSB15207.1"/>
    </source>
</evidence>
<organism evidence="3 4">
    <name type="scientific">Natronosporangium hydrolyticum</name>
    <dbReference type="NCBI Taxonomy" id="2811111"/>
    <lineage>
        <taxon>Bacteria</taxon>
        <taxon>Bacillati</taxon>
        <taxon>Actinomycetota</taxon>
        <taxon>Actinomycetes</taxon>
        <taxon>Micromonosporales</taxon>
        <taxon>Micromonosporaceae</taxon>
        <taxon>Natronosporangium</taxon>
    </lineage>
</organism>
<feature type="transmembrane region" description="Helical" evidence="2">
    <location>
        <begin position="480"/>
        <end position="500"/>
    </location>
</feature>
<feature type="transmembrane region" description="Helical" evidence="2">
    <location>
        <begin position="365"/>
        <end position="386"/>
    </location>
</feature>
<gene>
    <name evidence="3" type="ORF">JQS43_02220</name>
</gene>
<feature type="transmembrane region" description="Helical" evidence="2">
    <location>
        <begin position="43"/>
        <end position="65"/>
    </location>
</feature>
<dbReference type="RefSeq" id="WP_239677385.1">
    <property type="nucleotide sequence ID" value="NZ_CP070499.1"/>
</dbReference>
<feature type="transmembrane region" description="Helical" evidence="2">
    <location>
        <begin position="182"/>
        <end position="203"/>
    </location>
</feature>
<feature type="transmembrane region" description="Helical" evidence="2">
    <location>
        <begin position="101"/>
        <end position="122"/>
    </location>
</feature>
<keyword evidence="2" id="KW-0812">Transmembrane</keyword>
<evidence type="ECO:0000313" key="4">
    <source>
        <dbReference type="Proteomes" id="UP000662857"/>
    </source>
</evidence>
<feature type="transmembrane region" description="Helical" evidence="2">
    <location>
        <begin position="528"/>
        <end position="546"/>
    </location>
</feature>
<keyword evidence="4" id="KW-1185">Reference proteome</keyword>
<dbReference type="KEGG" id="nhy:JQS43_02220"/>
<keyword evidence="2" id="KW-1133">Transmembrane helix</keyword>
<evidence type="ECO:0000256" key="2">
    <source>
        <dbReference type="SAM" id="Phobius"/>
    </source>
</evidence>
<feature type="transmembrane region" description="Helical" evidence="2">
    <location>
        <begin position="149"/>
        <end position="170"/>
    </location>
</feature>
<feature type="region of interest" description="Disordered" evidence="1">
    <location>
        <begin position="1"/>
        <end position="24"/>
    </location>
</feature>
<reference evidence="3" key="1">
    <citation type="submission" date="2021-02" db="EMBL/GenBank/DDBJ databases">
        <title>Natrosporangium hydrolyticum gen. nov., sp. nov, a haloalkaliphilic actinobacterium from a soda solonchak soil.</title>
        <authorList>
            <person name="Sorokin D.Y."/>
            <person name="Khijniak T.V."/>
            <person name="Zakharycheva A.P."/>
            <person name="Boueva O.V."/>
            <person name="Ariskina E.V."/>
            <person name="Hahnke R.L."/>
            <person name="Bunk B."/>
            <person name="Sproer C."/>
            <person name="Schumann P."/>
            <person name="Evtushenko L.I."/>
            <person name="Kublanov I.V."/>
        </authorList>
    </citation>
    <scope>NUCLEOTIDE SEQUENCE</scope>
    <source>
        <strain evidence="3">DSM 106523</strain>
    </source>
</reference>
<dbReference type="EMBL" id="CP070499">
    <property type="protein sequence ID" value="QSB15207.1"/>
    <property type="molecule type" value="Genomic_DNA"/>
</dbReference>
<proteinExistence type="predicted"/>
<protein>
    <submittedName>
        <fullName evidence="3">ABC transporter permease</fullName>
    </submittedName>
</protein>
<feature type="compositionally biased region" description="Basic and acidic residues" evidence="1">
    <location>
        <begin position="7"/>
        <end position="16"/>
    </location>
</feature>
<name>A0A895YBQ9_9ACTN</name>
<evidence type="ECO:0000256" key="1">
    <source>
        <dbReference type="SAM" id="MobiDB-lite"/>
    </source>
</evidence>